<dbReference type="Pfam" id="PF00155">
    <property type="entry name" value="Aminotran_1_2"/>
    <property type="match status" value="1"/>
</dbReference>
<keyword evidence="7 9" id="KW-0663">Pyridoxal phosphate</keyword>
<comment type="cofactor">
    <cofactor evidence="1 9">
        <name>pyridoxal 5'-phosphate</name>
        <dbReference type="ChEBI" id="CHEBI:597326"/>
    </cofactor>
</comment>
<dbReference type="InterPro" id="IPR015421">
    <property type="entry name" value="PyrdxlP-dep_Trfase_major"/>
</dbReference>
<dbReference type="Proteomes" id="UP001201844">
    <property type="component" value="Unassembled WGS sequence"/>
</dbReference>
<comment type="pathway">
    <text evidence="2 9">Amino-acid biosynthesis; L-histidine biosynthesis; L-histidine from 5-phospho-alpha-D-ribose 1-diphosphate: step 7/9.</text>
</comment>
<proteinExistence type="inferred from homology"/>
<evidence type="ECO:0000256" key="6">
    <source>
        <dbReference type="ARBA" id="ARBA00022679"/>
    </source>
</evidence>
<evidence type="ECO:0000256" key="2">
    <source>
        <dbReference type="ARBA" id="ARBA00005011"/>
    </source>
</evidence>
<dbReference type="InterPro" id="IPR015424">
    <property type="entry name" value="PyrdxlP-dep_Trfase"/>
</dbReference>
<gene>
    <name evidence="9" type="primary">hisC</name>
    <name evidence="11" type="ORF">MKI86_17705</name>
</gene>
<dbReference type="InterPro" id="IPR001917">
    <property type="entry name" value="Aminotrans_II_pyridoxalP_BS"/>
</dbReference>
<keyword evidence="9" id="KW-0028">Amino-acid biosynthesis</keyword>
<dbReference type="Gene3D" id="3.40.640.10">
    <property type="entry name" value="Type I PLP-dependent aspartate aminotransferase-like (Major domain)"/>
    <property type="match status" value="1"/>
</dbReference>
<evidence type="ECO:0000313" key="11">
    <source>
        <dbReference type="EMBL" id="MCJ8150985.1"/>
    </source>
</evidence>
<evidence type="ECO:0000256" key="8">
    <source>
        <dbReference type="ARBA" id="ARBA00047481"/>
    </source>
</evidence>
<dbReference type="NCBIfam" id="NF003496">
    <property type="entry name" value="PRK05166.1"/>
    <property type="match status" value="1"/>
</dbReference>
<dbReference type="NCBIfam" id="TIGR01141">
    <property type="entry name" value="hisC"/>
    <property type="match status" value="1"/>
</dbReference>
<evidence type="ECO:0000256" key="7">
    <source>
        <dbReference type="ARBA" id="ARBA00022898"/>
    </source>
</evidence>
<dbReference type="HAMAP" id="MF_01023">
    <property type="entry name" value="HisC_aminotrans_2"/>
    <property type="match status" value="1"/>
</dbReference>
<evidence type="ECO:0000256" key="5">
    <source>
        <dbReference type="ARBA" id="ARBA00022576"/>
    </source>
</evidence>
<keyword evidence="5 9" id="KW-0032">Aminotransferase</keyword>
<comment type="similarity">
    <text evidence="3 9">Belongs to the class-II pyridoxal-phosphate-dependent aminotransferase family. Histidinol-phosphate aminotransferase subfamily.</text>
</comment>
<dbReference type="EMBL" id="JAKVIN010000007">
    <property type="protein sequence ID" value="MCJ8150985.1"/>
    <property type="molecule type" value="Genomic_DNA"/>
</dbReference>
<dbReference type="CDD" id="cd00609">
    <property type="entry name" value="AAT_like"/>
    <property type="match status" value="1"/>
</dbReference>
<dbReference type="RefSeq" id="WP_241603439.1">
    <property type="nucleotide sequence ID" value="NZ_JAKVIN010000007.1"/>
</dbReference>
<name>A0ABT0CQU5_9HYPH</name>
<dbReference type="PROSITE" id="PS00599">
    <property type="entry name" value="AA_TRANSFER_CLASS_2"/>
    <property type="match status" value="1"/>
</dbReference>
<comment type="caution">
    <text evidence="11">The sequence shown here is derived from an EMBL/GenBank/DDBJ whole genome shotgun (WGS) entry which is preliminary data.</text>
</comment>
<dbReference type="EC" id="2.6.1.9" evidence="9"/>
<dbReference type="GO" id="GO:0004400">
    <property type="term" value="F:histidinol-phosphate transaminase activity"/>
    <property type="evidence" value="ECO:0007669"/>
    <property type="project" value="UniProtKB-EC"/>
</dbReference>
<protein>
    <recommendedName>
        <fullName evidence="9">Histidinol-phosphate aminotransferase</fullName>
        <ecNumber evidence="9">2.6.1.9</ecNumber>
    </recommendedName>
    <alternativeName>
        <fullName evidence="9">Imidazole acetol-phosphate transaminase</fullName>
    </alternativeName>
</protein>
<evidence type="ECO:0000256" key="9">
    <source>
        <dbReference type="HAMAP-Rule" id="MF_01023"/>
    </source>
</evidence>
<keyword evidence="12" id="KW-1185">Reference proteome</keyword>
<keyword evidence="11" id="KW-0614">Plasmid</keyword>
<evidence type="ECO:0000256" key="3">
    <source>
        <dbReference type="ARBA" id="ARBA00007970"/>
    </source>
</evidence>
<accession>A0ABT0CQU5</accession>
<keyword evidence="9" id="KW-0368">Histidine biosynthesis</keyword>
<dbReference type="InterPro" id="IPR004839">
    <property type="entry name" value="Aminotransferase_I/II_large"/>
</dbReference>
<comment type="catalytic activity">
    <reaction evidence="8 9">
        <text>L-histidinol phosphate + 2-oxoglutarate = 3-(imidazol-4-yl)-2-oxopropyl phosphate + L-glutamate</text>
        <dbReference type="Rhea" id="RHEA:23744"/>
        <dbReference type="ChEBI" id="CHEBI:16810"/>
        <dbReference type="ChEBI" id="CHEBI:29985"/>
        <dbReference type="ChEBI" id="CHEBI:57766"/>
        <dbReference type="ChEBI" id="CHEBI:57980"/>
        <dbReference type="EC" id="2.6.1.9"/>
    </reaction>
</comment>
<dbReference type="PANTHER" id="PTHR43643:SF3">
    <property type="entry name" value="HISTIDINOL-PHOSPHATE AMINOTRANSFERASE"/>
    <property type="match status" value="1"/>
</dbReference>
<dbReference type="InterPro" id="IPR005861">
    <property type="entry name" value="HisP_aminotrans"/>
</dbReference>
<reference evidence="11 12" key="1">
    <citation type="submission" date="2022-02" db="EMBL/GenBank/DDBJ databases">
        <title>Shinella B3.7 sp. nov., isolated from Sediment (Zhairuo Island).</title>
        <authorList>
            <person name="Chen G."/>
        </authorList>
    </citation>
    <scope>NUCLEOTIDE SEQUENCE [LARGE SCALE GENOMIC DNA]</scope>
    <source>
        <strain evidence="11 12">B3.7</strain>
        <plasmid evidence="11">unnamed</plasmid>
    </source>
</reference>
<feature type="modified residue" description="N6-(pyridoxal phosphate)lysine" evidence="9">
    <location>
        <position position="229"/>
    </location>
</feature>
<geneLocation type="plasmid" evidence="11">
    <name>unnamed</name>
</geneLocation>
<evidence type="ECO:0000256" key="1">
    <source>
        <dbReference type="ARBA" id="ARBA00001933"/>
    </source>
</evidence>
<sequence length="365" mass="40081">MSERVLPVRTEMERIPPYNSGLTLAEVRSTYKVETISKLGSNENPLGASRNVTDCLTSSGDLFRLYPDPQGRALCEALSARFGVAPEQIVLGNGSEDLIGVICRATVRAGDVVTTLYPSFPLHEDYAVLMGGNVERITIGPDLEVDLPALLAAAQRAPRMIMFSNPMNPVGSWLRREGMQQIIDAVSDETLLVIDEAYVEYAEGPDYVSALEDLKASSRNWVILRTFSKAYGLAGLRIGFAIAGDRRMADYLNRARTPFNTNAIAQAAALAALDDDTHLQETVNLAIRERERVERVLVSRGYRVAPSRGNFLFFDCGGNAVQFGEMLLGKGVITKPWKQEGFETFVRVSMGLASENDHFLASLPQ</sequence>
<evidence type="ECO:0000256" key="4">
    <source>
        <dbReference type="ARBA" id="ARBA00011738"/>
    </source>
</evidence>
<feature type="domain" description="Aminotransferase class I/classII large" evidence="10">
    <location>
        <begin position="37"/>
        <end position="361"/>
    </location>
</feature>
<keyword evidence="6 9" id="KW-0808">Transferase</keyword>
<comment type="subunit">
    <text evidence="4 9">Homodimer.</text>
</comment>
<dbReference type="SUPFAM" id="SSF53383">
    <property type="entry name" value="PLP-dependent transferases"/>
    <property type="match status" value="1"/>
</dbReference>
<dbReference type="InterPro" id="IPR050106">
    <property type="entry name" value="HistidinolP_aminotransfase"/>
</dbReference>
<dbReference type="PANTHER" id="PTHR43643">
    <property type="entry name" value="HISTIDINOL-PHOSPHATE AMINOTRANSFERASE 2"/>
    <property type="match status" value="1"/>
</dbReference>
<evidence type="ECO:0000313" key="12">
    <source>
        <dbReference type="Proteomes" id="UP001201844"/>
    </source>
</evidence>
<evidence type="ECO:0000259" key="10">
    <source>
        <dbReference type="Pfam" id="PF00155"/>
    </source>
</evidence>
<dbReference type="Gene3D" id="3.90.1150.10">
    <property type="entry name" value="Aspartate Aminotransferase, domain 1"/>
    <property type="match status" value="1"/>
</dbReference>
<organism evidence="11 12">
    <name type="scientific">Shinella sedimenti</name>
    <dbReference type="NCBI Taxonomy" id="2919913"/>
    <lineage>
        <taxon>Bacteria</taxon>
        <taxon>Pseudomonadati</taxon>
        <taxon>Pseudomonadota</taxon>
        <taxon>Alphaproteobacteria</taxon>
        <taxon>Hyphomicrobiales</taxon>
        <taxon>Rhizobiaceae</taxon>
        <taxon>Shinella</taxon>
    </lineage>
</organism>
<dbReference type="InterPro" id="IPR015422">
    <property type="entry name" value="PyrdxlP-dep_Trfase_small"/>
</dbReference>